<dbReference type="Proteomes" id="UP000678513">
    <property type="component" value="Chromosome"/>
</dbReference>
<reference evidence="3 4" key="1">
    <citation type="submission" date="2021-03" db="EMBL/GenBank/DDBJ databases">
        <title>Human Oral Microbial Genomes.</title>
        <authorList>
            <person name="Johnston C.D."/>
            <person name="Chen T."/>
            <person name="Dewhirst F.E."/>
        </authorList>
    </citation>
    <scope>NUCLEOTIDE SEQUENCE [LARGE SCALE GENOMIC DNA]</scope>
    <source>
        <strain evidence="3 4">DSMZ 100122</strain>
    </source>
</reference>
<organism evidence="3 4">
    <name type="scientific">Arachnia rubra</name>
    <dbReference type="NCBI Taxonomy" id="1547448"/>
    <lineage>
        <taxon>Bacteria</taxon>
        <taxon>Bacillati</taxon>
        <taxon>Actinomycetota</taxon>
        <taxon>Actinomycetes</taxon>
        <taxon>Propionibacteriales</taxon>
        <taxon>Propionibacteriaceae</taxon>
        <taxon>Arachnia</taxon>
    </lineage>
</organism>
<dbReference type="PANTHER" id="PTHR30121:SF6">
    <property type="entry name" value="SLR6007 PROTEIN"/>
    <property type="match status" value="1"/>
</dbReference>
<dbReference type="InterPro" id="IPR002789">
    <property type="entry name" value="HerA_central"/>
</dbReference>
<protein>
    <submittedName>
        <fullName evidence="3">DUF87 domain-containing protein</fullName>
    </submittedName>
</protein>
<dbReference type="Gene3D" id="3.40.50.300">
    <property type="entry name" value="P-loop containing nucleotide triphosphate hydrolases"/>
    <property type="match status" value="1"/>
</dbReference>
<feature type="compositionally biased region" description="Basic residues" evidence="1">
    <location>
        <begin position="28"/>
        <end position="44"/>
    </location>
</feature>
<dbReference type="InterPro" id="IPR027417">
    <property type="entry name" value="P-loop_NTPase"/>
</dbReference>
<dbReference type="InterPro" id="IPR051162">
    <property type="entry name" value="T4SS_component"/>
</dbReference>
<feature type="domain" description="Helicase HerA central" evidence="2">
    <location>
        <begin position="477"/>
        <end position="618"/>
    </location>
</feature>
<evidence type="ECO:0000259" key="2">
    <source>
        <dbReference type="Pfam" id="PF01935"/>
    </source>
</evidence>
<accession>A0ABX7Y3H9</accession>
<dbReference type="EMBL" id="CP072384">
    <property type="protein sequence ID" value="QUC07407.1"/>
    <property type="molecule type" value="Genomic_DNA"/>
</dbReference>
<feature type="region of interest" description="Disordered" evidence="1">
    <location>
        <begin position="1"/>
        <end position="44"/>
    </location>
</feature>
<name>A0ABX7Y3H9_9ACTN</name>
<evidence type="ECO:0000256" key="1">
    <source>
        <dbReference type="SAM" id="MobiDB-lite"/>
    </source>
</evidence>
<proteinExistence type="predicted"/>
<feature type="compositionally biased region" description="Basic and acidic residues" evidence="1">
    <location>
        <begin position="1"/>
        <end position="27"/>
    </location>
</feature>
<sequence>MFLGKKRNDGKKQEPDSKPSGRLEVGHGRKRSKRRNGKTKKKSRLMRRAQEFLWYESMLESGVCVLGGGLYSACLKLSDINYQMATDEQQHSILESYAQLFNKFGSGEHLAVTIMNRRVERRNLVGRVLFPEPRYGDEFTALRSDHNRIVHASIGDRKYVIVTEKYLTLTVKASDLEEAKARLDRLVTLVAKHMLGLLQCRAEQLDGVGRIELLREWTRGCYAKGFDYAAMDLSGATTHDELAPQAVELGDRSRLVLVGDEGELHYQVLVMRDYPTWVADTLFTRLSEVQTDLAITFVVEPIDKVEGKQLVRTYRAGLSMERQDARRRALKADMDPEYDLPERVINGMEEVRDLQQAMDQQDQRLFTTTLVVMVRAESKEELAKRVDQVRKAAKGESCELSFLKFWQEEGFNTALPLGLSLVPFHRTLTTASVAVMMPFTSQEILDDQGLFYGINSTTRNPIIMDRRATRNGNAFNLGTSGSGKSYFTKWEIVEVLLGRPKDVIIIMDPEREYRALVEALGGTVIDIHAGSTHSINLFDLVLSNVEGDPIRLKTEAVLGMLQVLLGGNTGIDAAAKSLLDRCITALYRRWAETPPEQQEMPTLRDLYHEVRGQGDEVAAQVAAALEIYAVGSYSGFARQTNVDTKHRLVCYDTSQLGPSLQTFGMMVVLDSIWNTVQRNYGSGIRSWLYMDEFSLLLANEHATQQVTQFYQRFRKYGGLPTAMLQNITALLENPSACRMLNNAEVLFLMGQSHTDADALAELLGLSEDEIRAFTAVEPGCGLLRVGATTIPFNGRKPHDGPLNVLFSTTFEETGAGRGQ</sequence>
<keyword evidence="4" id="KW-1185">Reference proteome</keyword>
<dbReference type="SUPFAM" id="SSF52540">
    <property type="entry name" value="P-loop containing nucleoside triphosphate hydrolases"/>
    <property type="match status" value="1"/>
</dbReference>
<gene>
    <name evidence="3" type="ORF">J5A65_10735</name>
</gene>
<dbReference type="Pfam" id="PF01935">
    <property type="entry name" value="DUF87"/>
    <property type="match status" value="1"/>
</dbReference>
<dbReference type="RefSeq" id="WP_212321841.1">
    <property type="nucleotide sequence ID" value="NZ_AP024463.1"/>
</dbReference>
<evidence type="ECO:0000313" key="4">
    <source>
        <dbReference type="Proteomes" id="UP000678513"/>
    </source>
</evidence>
<dbReference type="PANTHER" id="PTHR30121">
    <property type="entry name" value="UNCHARACTERIZED PROTEIN YJGR-RELATED"/>
    <property type="match status" value="1"/>
</dbReference>
<dbReference type="Gene3D" id="1.10.8.730">
    <property type="match status" value="1"/>
</dbReference>
<evidence type="ECO:0000313" key="3">
    <source>
        <dbReference type="EMBL" id="QUC07407.1"/>
    </source>
</evidence>
<dbReference type="NCBIfam" id="NF045971">
    <property type="entry name" value="conju_CD1110"/>
    <property type="match status" value="1"/>
</dbReference>